<evidence type="ECO:0000256" key="1">
    <source>
        <dbReference type="SAM" id="MobiDB-lite"/>
    </source>
</evidence>
<evidence type="ECO:0000313" key="3">
    <source>
        <dbReference type="Proteomes" id="UP000828390"/>
    </source>
</evidence>
<feature type="region of interest" description="Disordered" evidence="1">
    <location>
        <begin position="213"/>
        <end position="242"/>
    </location>
</feature>
<feature type="compositionally biased region" description="Low complexity" evidence="1">
    <location>
        <begin position="44"/>
        <end position="61"/>
    </location>
</feature>
<accession>A0A9D4CD53</accession>
<dbReference type="Proteomes" id="UP000828390">
    <property type="component" value="Unassembled WGS sequence"/>
</dbReference>
<keyword evidence="3" id="KW-1185">Reference proteome</keyword>
<feature type="region of interest" description="Disordered" evidence="1">
    <location>
        <begin position="1"/>
        <end position="66"/>
    </location>
</feature>
<proteinExistence type="predicted"/>
<feature type="compositionally biased region" description="Basic and acidic residues" evidence="1">
    <location>
        <begin position="127"/>
        <end position="158"/>
    </location>
</feature>
<feature type="compositionally biased region" description="Polar residues" evidence="1">
    <location>
        <begin position="214"/>
        <end position="226"/>
    </location>
</feature>
<reference evidence="2" key="2">
    <citation type="submission" date="2020-11" db="EMBL/GenBank/DDBJ databases">
        <authorList>
            <person name="McCartney M.A."/>
            <person name="Auch B."/>
            <person name="Kono T."/>
            <person name="Mallez S."/>
            <person name="Becker A."/>
            <person name="Gohl D.M."/>
            <person name="Silverstein K.A.T."/>
            <person name="Koren S."/>
            <person name="Bechman K.B."/>
            <person name="Herman A."/>
            <person name="Abrahante J.E."/>
            <person name="Garbe J."/>
        </authorList>
    </citation>
    <scope>NUCLEOTIDE SEQUENCE</scope>
    <source>
        <strain evidence="2">Duluth1</strain>
        <tissue evidence="2">Whole animal</tissue>
    </source>
</reference>
<gene>
    <name evidence="2" type="ORF">DPMN_064319</name>
</gene>
<comment type="caution">
    <text evidence="2">The sequence shown here is derived from an EMBL/GenBank/DDBJ whole genome shotgun (WGS) entry which is preliminary data.</text>
</comment>
<feature type="compositionally biased region" description="Low complexity" evidence="1">
    <location>
        <begin position="12"/>
        <end position="32"/>
    </location>
</feature>
<name>A0A9D4CD53_DREPO</name>
<feature type="region of interest" description="Disordered" evidence="1">
    <location>
        <begin position="82"/>
        <end position="178"/>
    </location>
</feature>
<dbReference type="AlphaFoldDB" id="A0A9D4CD53"/>
<evidence type="ECO:0000313" key="2">
    <source>
        <dbReference type="EMBL" id="KAH3721396.1"/>
    </source>
</evidence>
<reference evidence="2" key="1">
    <citation type="journal article" date="2019" name="bioRxiv">
        <title>The Genome of the Zebra Mussel, Dreissena polymorpha: A Resource for Invasive Species Research.</title>
        <authorList>
            <person name="McCartney M.A."/>
            <person name="Auch B."/>
            <person name="Kono T."/>
            <person name="Mallez S."/>
            <person name="Zhang Y."/>
            <person name="Obille A."/>
            <person name="Becker A."/>
            <person name="Abrahante J.E."/>
            <person name="Garbe J."/>
            <person name="Badalamenti J.P."/>
            <person name="Herman A."/>
            <person name="Mangelson H."/>
            <person name="Liachko I."/>
            <person name="Sullivan S."/>
            <person name="Sone E.D."/>
            <person name="Koren S."/>
            <person name="Silverstein K.A.T."/>
            <person name="Beckman K.B."/>
            <person name="Gohl D.M."/>
        </authorList>
    </citation>
    <scope>NUCLEOTIDE SEQUENCE</scope>
    <source>
        <strain evidence="2">Duluth1</strain>
        <tissue evidence="2">Whole animal</tissue>
    </source>
</reference>
<protein>
    <submittedName>
        <fullName evidence="2">Uncharacterized protein</fullName>
    </submittedName>
</protein>
<dbReference type="EMBL" id="JAIWYP010000013">
    <property type="protein sequence ID" value="KAH3721396.1"/>
    <property type="molecule type" value="Genomic_DNA"/>
</dbReference>
<feature type="compositionally biased region" description="Low complexity" evidence="1">
    <location>
        <begin position="101"/>
        <end position="120"/>
    </location>
</feature>
<organism evidence="2 3">
    <name type="scientific">Dreissena polymorpha</name>
    <name type="common">Zebra mussel</name>
    <name type="synonym">Mytilus polymorpha</name>
    <dbReference type="NCBI Taxonomy" id="45954"/>
    <lineage>
        <taxon>Eukaryota</taxon>
        <taxon>Metazoa</taxon>
        <taxon>Spiralia</taxon>
        <taxon>Lophotrochozoa</taxon>
        <taxon>Mollusca</taxon>
        <taxon>Bivalvia</taxon>
        <taxon>Autobranchia</taxon>
        <taxon>Heteroconchia</taxon>
        <taxon>Euheterodonta</taxon>
        <taxon>Imparidentia</taxon>
        <taxon>Neoheterodontei</taxon>
        <taxon>Myida</taxon>
        <taxon>Dreissenoidea</taxon>
        <taxon>Dreissenidae</taxon>
        <taxon>Dreissena</taxon>
    </lineage>
</organism>
<sequence length="242" mass="26002">MSEDHSSQPHEAPTSCAASTATVTTTATSSHTVSEDHSPQPHEASTSCTASTATSSSPSSPEVCLTGFPQLPRCWVRLQRLPEVPTRPAVPEDDGKGRSKAPTNSTTATATAPSNRPSSPDVKRRKQWELMEENKPRHEMEEAAKDLDTILSDAKESLEDPEEDPVTIPPTSKLDDPSLGLIWPLARKTFITEAETKEMEEVFSADIKWAAENGKTSPSRPLNKTGGSLAAPVGPKGPRENP</sequence>